<gene>
    <name evidence="3" type="ORF">B7R25_08570</name>
</gene>
<feature type="region of interest" description="Disordered" evidence="1">
    <location>
        <begin position="52"/>
        <end position="73"/>
    </location>
</feature>
<evidence type="ECO:0000259" key="2">
    <source>
        <dbReference type="Pfam" id="PF13845"/>
    </source>
</evidence>
<feature type="domain" description="Septum formation-related" evidence="2">
    <location>
        <begin position="86"/>
        <end position="180"/>
    </location>
</feature>
<evidence type="ECO:0000313" key="4">
    <source>
        <dbReference type="Proteomes" id="UP000257080"/>
    </source>
</evidence>
<dbReference type="AlphaFoldDB" id="A0A3E0WDD0"/>
<accession>A0A3E0WDD0</accession>
<dbReference type="EMBL" id="NBXE01000020">
    <property type="protein sequence ID" value="RFA27107.1"/>
    <property type="molecule type" value="Genomic_DNA"/>
</dbReference>
<sequence length="195" mass="19993">MYLSACGSDAACLPGATMTISRLTAFLLVVPAVCTVLLLAGCSSASNDVPLSTGAPTARAQDPTPRPTVSAPSVEQTGDVFALAVGDCLNDGTDTHVSEVPTVDCATAHDLEVYYEFDLPDAEAFPGTGPVGDAAETGCRNQFDSFVGVSYDQSILAFTEYVPTETSWGSGDRTVICVLGDPNGKTTGTLRGAAS</sequence>
<comment type="caution">
    <text evidence="3">The sequence shown here is derived from an EMBL/GenBank/DDBJ whole genome shotgun (WGS) entry which is preliminary data.</text>
</comment>
<proteinExistence type="predicted"/>
<protein>
    <recommendedName>
        <fullName evidence="2">Septum formation-related domain-containing protein</fullName>
    </recommendedName>
</protein>
<organism evidence="3 4">
    <name type="scientific">Subtercola boreus</name>
    <dbReference type="NCBI Taxonomy" id="120213"/>
    <lineage>
        <taxon>Bacteria</taxon>
        <taxon>Bacillati</taxon>
        <taxon>Actinomycetota</taxon>
        <taxon>Actinomycetes</taxon>
        <taxon>Micrococcales</taxon>
        <taxon>Microbacteriaceae</taxon>
        <taxon>Subtercola</taxon>
    </lineage>
</organism>
<dbReference type="Proteomes" id="UP000257080">
    <property type="component" value="Unassembled WGS sequence"/>
</dbReference>
<reference evidence="3 4" key="1">
    <citation type="submission" date="2017-04" db="EMBL/GenBank/DDBJ databases">
        <title>Comparative genome analysis of Subtercola boreus.</title>
        <authorList>
            <person name="Cho Y.-J."/>
            <person name="Cho A."/>
            <person name="Kim O.-S."/>
            <person name="Lee J.-I."/>
        </authorList>
    </citation>
    <scope>NUCLEOTIDE SEQUENCE [LARGE SCALE GENOMIC DNA]</scope>
    <source>
        <strain evidence="3 4">P28004</strain>
    </source>
</reference>
<evidence type="ECO:0000313" key="3">
    <source>
        <dbReference type="EMBL" id="RFA27107.1"/>
    </source>
</evidence>
<evidence type="ECO:0000256" key="1">
    <source>
        <dbReference type="SAM" id="MobiDB-lite"/>
    </source>
</evidence>
<dbReference type="InterPro" id="IPR026004">
    <property type="entry name" value="Septum_form"/>
</dbReference>
<dbReference type="Pfam" id="PF13845">
    <property type="entry name" value="Septum_form"/>
    <property type="match status" value="1"/>
</dbReference>
<name>A0A3E0WDD0_9MICO</name>
<dbReference type="OrthoDB" id="3628931at2"/>